<accession>A0A8S1U3R1</accession>
<comment type="caution">
    <text evidence="2">The sequence shown here is derived from an EMBL/GenBank/DDBJ whole genome shotgun (WGS) entry which is preliminary data.</text>
</comment>
<name>A0A8S1U3R1_9CILI</name>
<gene>
    <name evidence="2" type="ORF">PPENT_87.1.T0320063</name>
</gene>
<dbReference type="OrthoDB" id="295865at2759"/>
<sequence>MSVQKSNKENSKNKKVTISKDERNDYNYMIMSPIKELSPIKEKLNEEQKCIEVIEFGWQKHKLRSEIRYLDQFYTANPNIQKSDIQRLDLDSCLDDQGKSVYRKTTQSLMQNMALKIQSRIQMAGDDQEQNDEWNKKSLNIKQKNNIIMIIIKTDFVLFLLILTVVGVQISASPEAKVYNCANIEMIELIGGDPLPIDTSKERYVSFQGDVRFSVKTHKQTMDSLKEGKDYFGTNSIHYSSIQNGVYIFVVEKSQENIIQTYIKTNLKRQYKQAQIPKAFYLKTIIEGDKKYAIHQIVISDKQEMKRELFKEEKETMQSFTGLQFSKKCVIIVFATLETGTNSDFTADESFLQGIQGILDDINKGKKCDQFFCKPPSIANLAEALSDLPVLKITCQKKMCAYSQGGQTKVLFTKYPFLQTDKNFRSLEKTINGMLLTTISPKNQKFVSITAQLAMKCNIQDFDFHSGGYSGAFQSIKIGDQKFYSALIIEPGYNGIKRKLRTQTPELYDLLEGIEKVNSIYYFMIITSKGPEELFNEIVSVIEKTKVSDQKKFECTPIQKEDDISFIQLNSKINALKTQNRDENSEEYEYVYEYAYDEINNDELGEYEYIYEYQYEELPEELNQQEFYEEINDIQSDQIEFDQSTDDDSDSEDNENENENIPQADLLEVQQNEMCFQAFSECDFQGASLKICGPNPSIPKELQNFLIQSIKMPDQIRITFYTNQQQKITIEGDQECLQRPFEIDQMKPQRQLLSHQ</sequence>
<organism evidence="2 3">
    <name type="scientific">Paramecium pentaurelia</name>
    <dbReference type="NCBI Taxonomy" id="43138"/>
    <lineage>
        <taxon>Eukaryota</taxon>
        <taxon>Sar</taxon>
        <taxon>Alveolata</taxon>
        <taxon>Ciliophora</taxon>
        <taxon>Intramacronucleata</taxon>
        <taxon>Oligohymenophorea</taxon>
        <taxon>Peniculida</taxon>
        <taxon>Parameciidae</taxon>
        <taxon>Paramecium</taxon>
    </lineage>
</organism>
<proteinExistence type="predicted"/>
<reference evidence="2" key="1">
    <citation type="submission" date="2021-01" db="EMBL/GenBank/DDBJ databases">
        <authorList>
            <consortium name="Genoscope - CEA"/>
            <person name="William W."/>
        </authorList>
    </citation>
    <scope>NUCLEOTIDE SEQUENCE</scope>
</reference>
<keyword evidence="1" id="KW-1133">Transmembrane helix</keyword>
<dbReference type="EMBL" id="CAJJDO010000032">
    <property type="protein sequence ID" value="CAD8158632.1"/>
    <property type="molecule type" value="Genomic_DNA"/>
</dbReference>
<keyword evidence="1" id="KW-0812">Transmembrane</keyword>
<dbReference type="AlphaFoldDB" id="A0A8S1U3R1"/>
<evidence type="ECO:0000256" key="1">
    <source>
        <dbReference type="SAM" id="Phobius"/>
    </source>
</evidence>
<protein>
    <submittedName>
        <fullName evidence="2">Uncharacterized protein</fullName>
    </submittedName>
</protein>
<evidence type="ECO:0000313" key="2">
    <source>
        <dbReference type="EMBL" id="CAD8158632.1"/>
    </source>
</evidence>
<feature type="transmembrane region" description="Helical" evidence="1">
    <location>
        <begin position="147"/>
        <end position="170"/>
    </location>
</feature>
<dbReference type="Proteomes" id="UP000689195">
    <property type="component" value="Unassembled WGS sequence"/>
</dbReference>
<evidence type="ECO:0000313" key="3">
    <source>
        <dbReference type="Proteomes" id="UP000689195"/>
    </source>
</evidence>
<keyword evidence="3" id="KW-1185">Reference proteome</keyword>
<keyword evidence="1" id="KW-0472">Membrane</keyword>